<protein>
    <submittedName>
        <fullName evidence="2">Uncharacterized protein</fullName>
    </submittedName>
</protein>
<gene>
    <name evidence="2" type="ORF">QC762_509790</name>
</gene>
<dbReference type="RefSeq" id="XP_062742733.1">
    <property type="nucleotide sequence ID" value="XM_062891389.1"/>
</dbReference>
<comment type="caution">
    <text evidence="2">The sequence shown here is derived from an EMBL/GenBank/DDBJ whole genome shotgun (WGS) entry which is preliminary data.</text>
</comment>
<dbReference type="EMBL" id="JAFFHA010000007">
    <property type="protein sequence ID" value="KAK4653758.1"/>
    <property type="molecule type" value="Genomic_DNA"/>
</dbReference>
<reference evidence="2 3" key="1">
    <citation type="journal article" date="2023" name="bioRxiv">
        <title>High-quality genome assemblies of four members of thePodospora anserinaspecies complex.</title>
        <authorList>
            <person name="Ament-Velasquez S.L."/>
            <person name="Vogan A.A."/>
            <person name="Wallerman O."/>
            <person name="Hartmann F."/>
            <person name="Gautier V."/>
            <person name="Silar P."/>
            <person name="Giraud T."/>
            <person name="Johannesson H."/>
        </authorList>
    </citation>
    <scope>NUCLEOTIDE SEQUENCE [LARGE SCALE GENOMIC DNA]</scope>
    <source>
        <strain evidence="2 3">CBS 415.72m</strain>
    </source>
</reference>
<dbReference type="GeneID" id="87911296"/>
<name>A0ABR0GDI5_9PEZI</name>
<evidence type="ECO:0000313" key="3">
    <source>
        <dbReference type="Proteomes" id="UP001323405"/>
    </source>
</evidence>
<keyword evidence="1" id="KW-0732">Signal</keyword>
<dbReference type="Proteomes" id="UP001323405">
    <property type="component" value="Unassembled WGS sequence"/>
</dbReference>
<proteinExistence type="predicted"/>
<sequence length="439" mass="48458">MAKQAFDGKHHLVLRLCFVWQSSCLAHCQSQLCTRDQLYMTHHLPSRRDWQTRFEVQDMRCLWDLPPLATPVPGGNGDSRTPAQQSHCSMHGTKMEWGRRQLKAIGRRRIISRPRHNYLELPTTGGNRPTSSLLMMAFTRVRTMMLLLLSNSSTVCHAIPSPNLKIQTYITHHSGNTDEVLNVPLYRTTVTNAMIASGPNSQSARESNSNMSCFSLGYGLSARDCEYMASIGMFDQGRNAIYNNGKMWIGRDGPNTFTFINGAGVPIILVMWYAFNKDNTSSFMNIRRPEITYSLPETGSAVEISAANEVPGGWSMIYNYSTPLSEYGQIRNTFGEFSTGDYATVDVSRLVNMAGNSVTVRVFGHQPVDTTLQPVCVTDMRTCAYVCTSKSVGSCGATGSYQLVNCGGPNAVEGVDEHGNPTGGCQGWTNGGHIEVIFL</sequence>
<organism evidence="2 3">
    <name type="scientific">Podospora pseudocomata</name>
    <dbReference type="NCBI Taxonomy" id="2093779"/>
    <lineage>
        <taxon>Eukaryota</taxon>
        <taxon>Fungi</taxon>
        <taxon>Dikarya</taxon>
        <taxon>Ascomycota</taxon>
        <taxon>Pezizomycotina</taxon>
        <taxon>Sordariomycetes</taxon>
        <taxon>Sordariomycetidae</taxon>
        <taxon>Sordariales</taxon>
        <taxon>Podosporaceae</taxon>
        <taxon>Podospora</taxon>
    </lineage>
</organism>
<accession>A0ABR0GDI5</accession>
<feature type="chain" id="PRO_5045711864" evidence="1">
    <location>
        <begin position="27"/>
        <end position="439"/>
    </location>
</feature>
<evidence type="ECO:0000313" key="2">
    <source>
        <dbReference type="EMBL" id="KAK4653758.1"/>
    </source>
</evidence>
<keyword evidence="3" id="KW-1185">Reference proteome</keyword>
<feature type="signal peptide" evidence="1">
    <location>
        <begin position="1"/>
        <end position="26"/>
    </location>
</feature>
<evidence type="ECO:0000256" key="1">
    <source>
        <dbReference type="SAM" id="SignalP"/>
    </source>
</evidence>